<dbReference type="SMART" id="SM00450">
    <property type="entry name" value="RHOD"/>
    <property type="match status" value="1"/>
</dbReference>
<dbReference type="PROSITE" id="PS50206">
    <property type="entry name" value="RHODANESE_3"/>
    <property type="match status" value="1"/>
</dbReference>
<dbReference type="CDD" id="cd02674">
    <property type="entry name" value="Peptidase_C19R"/>
    <property type="match status" value="1"/>
</dbReference>
<dbReference type="InterPro" id="IPR028889">
    <property type="entry name" value="USP"/>
</dbReference>
<feature type="region of interest" description="Disordered" evidence="1">
    <location>
        <begin position="147"/>
        <end position="211"/>
    </location>
</feature>
<dbReference type="Proteomes" id="UP001275084">
    <property type="component" value="Unassembled WGS sequence"/>
</dbReference>
<evidence type="ECO:0000259" key="3">
    <source>
        <dbReference type="PROSITE" id="PS50235"/>
    </source>
</evidence>
<proteinExistence type="predicted"/>
<dbReference type="Gene3D" id="3.90.70.10">
    <property type="entry name" value="Cysteine proteinases"/>
    <property type="match status" value="1"/>
</dbReference>
<dbReference type="SUPFAM" id="SSF52821">
    <property type="entry name" value="Rhodanese/Cell cycle control phosphatase"/>
    <property type="match status" value="1"/>
</dbReference>
<dbReference type="AlphaFoldDB" id="A0AAJ0HEY4"/>
<dbReference type="Pfam" id="PF00443">
    <property type="entry name" value="UCH"/>
    <property type="match status" value="1"/>
</dbReference>
<feature type="compositionally biased region" description="Pro residues" evidence="1">
    <location>
        <begin position="612"/>
        <end position="622"/>
    </location>
</feature>
<dbReference type="InterPro" id="IPR001394">
    <property type="entry name" value="Peptidase_C19_UCH"/>
</dbReference>
<sequence>MAGALVNNARPVATAGGHNGFVVSSNGRPDGARGGKRPLPHIEDIVSVTVDVDAHATVERVLQIAETYLRQAESAKTFGRPDIALKDYIRTSIVVLDVIKKNKGWVSLQNDNKTQFERYQRLLRQVLALSSEFDKIKADIKVDNARSGVQPTVHRPTSSGERLEGRTQDGVISGQGAVNDTVETKQNGLPPRSAPAPPPPRSKPVVHPKPLGLHGKALPAAAGTPQNMAPEDLAQRFARLRANNAASPVQDPRIRTQQMAPPRLSADLPRPAPPQAGGVAAMPRVPAAIYNPARGTVSSEAAELPSSAPRTMFTRTNSTQLVPAASRNVKPAPAPSEEFFVPAQTFGSTAGPPKHAKPSIPEGNTISAQNLMQYMKAGTKDISILLIDIRSRDLFDEGHIMSQATICLDPEVLTRKDISANEIADSMVLAPTEEQLLFEKRHTFDLVVFYDQQSLRITGQLDTPEQQAIFGLHNALIHYDFPGTVAKKIKPKLLEGGLEAWTSLVGKAGLQTSSTSSTTSKAGSNTLARSFLNRRQTYITRPIQDAAEAKKWEETIADMGAISPIRTTEDFLRRIPAPSGTQESMAPPTKGWQESPFKSRLSQDENLYSSLPAPPTRPPPTLPRRSYSGLADPDSSAAVLAKRSSTTLGTGHPRQLRTGLRNPGVFCFANSSLQAMFATPGFSREIYSKEWEERYKSPPRKPNERADNPQLLIKILTNLFEWLNNGTMNALEAKTLMSYVHYIHAQYTDGKKKPESEIFGGPCQQDAQEFYSFIMDIIHDETNMLRNRKPSKEEKPYTPKDGTIIQNAMDYWRDYSSASASIIDKYFRGLEMFISRCNNPSCRQEIRLFQPCDVWILNLAGASDPTDLEKLLTKHQAPENFPELLCETCNKPGRTRRTRFARLPDRLAFCLNRFHGTATSKIHTKVRFPIRDLDLTRYCAEPDPDMSTTDDPHFAGRMRYDCYAVTVHSGHGINGGHYYTYVQDDQSRDRDLTDWWKCNDEKVDRVKIGLGPGDATEEVYQNQGASAYMVYYRRQGT</sequence>
<feature type="compositionally biased region" description="Pro residues" evidence="1">
    <location>
        <begin position="192"/>
        <end position="202"/>
    </location>
</feature>
<feature type="domain" description="USP" evidence="3">
    <location>
        <begin position="658"/>
        <end position="1035"/>
    </location>
</feature>
<dbReference type="Gene3D" id="3.40.250.10">
    <property type="entry name" value="Rhodanese-like domain"/>
    <property type="match status" value="1"/>
</dbReference>
<dbReference type="EMBL" id="JAUIQD010000005">
    <property type="protein sequence ID" value="KAK3349351.1"/>
    <property type="molecule type" value="Genomic_DNA"/>
</dbReference>
<evidence type="ECO:0000313" key="4">
    <source>
        <dbReference type="EMBL" id="KAK3349351.1"/>
    </source>
</evidence>
<dbReference type="InterPro" id="IPR038765">
    <property type="entry name" value="Papain-like_cys_pep_sf"/>
</dbReference>
<reference evidence="4" key="1">
    <citation type="journal article" date="2023" name="Mol. Phylogenet. Evol.">
        <title>Genome-scale phylogeny and comparative genomics of the fungal order Sordariales.</title>
        <authorList>
            <person name="Hensen N."/>
            <person name="Bonometti L."/>
            <person name="Westerberg I."/>
            <person name="Brannstrom I.O."/>
            <person name="Guillou S."/>
            <person name="Cros-Aarteil S."/>
            <person name="Calhoun S."/>
            <person name="Haridas S."/>
            <person name="Kuo A."/>
            <person name="Mondo S."/>
            <person name="Pangilinan J."/>
            <person name="Riley R."/>
            <person name="LaButti K."/>
            <person name="Andreopoulos B."/>
            <person name="Lipzen A."/>
            <person name="Chen C."/>
            <person name="Yan M."/>
            <person name="Daum C."/>
            <person name="Ng V."/>
            <person name="Clum A."/>
            <person name="Steindorff A."/>
            <person name="Ohm R.A."/>
            <person name="Martin F."/>
            <person name="Silar P."/>
            <person name="Natvig D.O."/>
            <person name="Lalanne C."/>
            <person name="Gautier V."/>
            <person name="Ament-Velasquez S.L."/>
            <person name="Kruys A."/>
            <person name="Hutchinson M.I."/>
            <person name="Powell A.J."/>
            <person name="Barry K."/>
            <person name="Miller A.N."/>
            <person name="Grigoriev I.V."/>
            <person name="Debuchy R."/>
            <person name="Gladieux P."/>
            <person name="Hiltunen Thoren M."/>
            <person name="Johannesson H."/>
        </authorList>
    </citation>
    <scope>NUCLEOTIDE SEQUENCE</scope>
    <source>
        <strain evidence="4">CBS 955.72</strain>
    </source>
</reference>
<feature type="region of interest" description="Disordered" evidence="1">
    <location>
        <begin position="577"/>
        <end position="656"/>
    </location>
</feature>
<protein>
    <recommendedName>
        <fullName evidence="6">Ubiquitin carboxyl-terminal hydrolase 2</fullName>
    </recommendedName>
</protein>
<dbReference type="GO" id="GO:0004843">
    <property type="term" value="F:cysteine-type deubiquitinase activity"/>
    <property type="evidence" value="ECO:0007669"/>
    <property type="project" value="InterPro"/>
</dbReference>
<dbReference type="InterPro" id="IPR001763">
    <property type="entry name" value="Rhodanese-like_dom"/>
</dbReference>
<dbReference type="SUPFAM" id="SSF54001">
    <property type="entry name" value="Cysteine proteinases"/>
    <property type="match status" value="1"/>
</dbReference>
<dbReference type="PROSITE" id="PS50235">
    <property type="entry name" value="USP_3"/>
    <property type="match status" value="1"/>
</dbReference>
<dbReference type="InterPro" id="IPR050164">
    <property type="entry name" value="Peptidase_C19"/>
</dbReference>
<accession>A0AAJ0HEY4</accession>
<comment type="caution">
    <text evidence="4">The sequence shown here is derived from an EMBL/GenBank/DDBJ whole genome shotgun (WGS) entry which is preliminary data.</text>
</comment>
<dbReference type="GO" id="GO:0016579">
    <property type="term" value="P:protein deubiquitination"/>
    <property type="evidence" value="ECO:0007669"/>
    <property type="project" value="InterPro"/>
</dbReference>
<dbReference type="GO" id="GO:0005829">
    <property type="term" value="C:cytosol"/>
    <property type="evidence" value="ECO:0007669"/>
    <property type="project" value="TreeGrafter"/>
</dbReference>
<dbReference type="InterPro" id="IPR036873">
    <property type="entry name" value="Rhodanese-like_dom_sf"/>
</dbReference>
<feature type="domain" description="Rhodanese" evidence="2">
    <location>
        <begin position="380"/>
        <end position="510"/>
    </location>
</feature>
<reference evidence="4" key="2">
    <citation type="submission" date="2023-06" db="EMBL/GenBank/DDBJ databases">
        <authorList>
            <consortium name="Lawrence Berkeley National Laboratory"/>
            <person name="Haridas S."/>
            <person name="Hensen N."/>
            <person name="Bonometti L."/>
            <person name="Westerberg I."/>
            <person name="Brannstrom I.O."/>
            <person name="Guillou S."/>
            <person name="Cros-Aarteil S."/>
            <person name="Calhoun S."/>
            <person name="Kuo A."/>
            <person name="Mondo S."/>
            <person name="Pangilinan J."/>
            <person name="Riley R."/>
            <person name="Labutti K."/>
            <person name="Andreopoulos B."/>
            <person name="Lipzen A."/>
            <person name="Chen C."/>
            <person name="Yanf M."/>
            <person name="Daum C."/>
            <person name="Ng V."/>
            <person name="Clum A."/>
            <person name="Steindorff A."/>
            <person name="Ohm R."/>
            <person name="Martin F."/>
            <person name="Silar P."/>
            <person name="Natvig D."/>
            <person name="Lalanne C."/>
            <person name="Gautier V."/>
            <person name="Ament-Velasquez S.L."/>
            <person name="Kruys A."/>
            <person name="Hutchinson M.I."/>
            <person name="Powell A.J."/>
            <person name="Barry K."/>
            <person name="Miller A.N."/>
            <person name="Grigoriev I.V."/>
            <person name="Debuchy R."/>
            <person name="Gladieux P."/>
            <person name="Thoren M.H."/>
            <person name="Johannesson H."/>
        </authorList>
    </citation>
    <scope>NUCLEOTIDE SEQUENCE</scope>
    <source>
        <strain evidence="4">CBS 955.72</strain>
    </source>
</reference>
<organism evidence="4 5">
    <name type="scientific">Lasiosphaeria hispida</name>
    <dbReference type="NCBI Taxonomy" id="260671"/>
    <lineage>
        <taxon>Eukaryota</taxon>
        <taxon>Fungi</taxon>
        <taxon>Dikarya</taxon>
        <taxon>Ascomycota</taxon>
        <taxon>Pezizomycotina</taxon>
        <taxon>Sordariomycetes</taxon>
        <taxon>Sordariomycetidae</taxon>
        <taxon>Sordariales</taxon>
        <taxon>Lasiosphaeriaceae</taxon>
        <taxon>Lasiosphaeria</taxon>
    </lineage>
</organism>
<gene>
    <name evidence="4" type="ORF">B0T25DRAFT_457113</name>
</gene>
<keyword evidence="5" id="KW-1185">Reference proteome</keyword>
<evidence type="ECO:0000259" key="2">
    <source>
        <dbReference type="PROSITE" id="PS50206"/>
    </source>
</evidence>
<name>A0AAJ0HEY4_9PEZI</name>
<evidence type="ECO:0000256" key="1">
    <source>
        <dbReference type="SAM" id="MobiDB-lite"/>
    </source>
</evidence>
<evidence type="ECO:0000313" key="5">
    <source>
        <dbReference type="Proteomes" id="UP001275084"/>
    </source>
</evidence>
<feature type="compositionally biased region" description="Polar residues" evidence="1">
    <location>
        <begin position="147"/>
        <end position="160"/>
    </location>
</feature>
<dbReference type="GO" id="GO:0005634">
    <property type="term" value="C:nucleus"/>
    <property type="evidence" value="ECO:0007669"/>
    <property type="project" value="TreeGrafter"/>
</dbReference>
<dbReference type="PANTHER" id="PTHR24006">
    <property type="entry name" value="UBIQUITIN CARBOXYL-TERMINAL HYDROLASE"/>
    <property type="match status" value="1"/>
</dbReference>
<evidence type="ECO:0008006" key="6">
    <source>
        <dbReference type="Google" id="ProtNLM"/>
    </source>
</evidence>
<feature type="region of interest" description="Disordered" evidence="1">
    <location>
        <begin position="17"/>
        <end position="38"/>
    </location>
</feature>